<protein>
    <submittedName>
        <fullName evidence="1">Transketolase N-terminal section</fullName>
    </submittedName>
</protein>
<accession>A0A379WPM7</accession>
<dbReference type="Proteomes" id="UP000254712">
    <property type="component" value="Unassembled WGS sequence"/>
</dbReference>
<evidence type="ECO:0000313" key="1">
    <source>
        <dbReference type="EMBL" id="SUH36095.1"/>
    </source>
</evidence>
<name>A0A379WPM7_SALET</name>
<sequence length="66" mass="7021">MISPDTGGGSACAAADAQPRVVILDSIKGQGVPCLEQLTNSHHLRLTDGMKQTLNEAIHQLEVMHD</sequence>
<evidence type="ECO:0000313" key="2">
    <source>
        <dbReference type="Proteomes" id="UP000254712"/>
    </source>
</evidence>
<gene>
    <name evidence="1" type="ORF">NCTC8261_02344</name>
</gene>
<proteinExistence type="predicted"/>
<dbReference type="AlphaFoldDB" id="A0A379WPM7"/>
<dbReference type="EMBL" id="UGXT01000002">
    <property type="protein sequence ID" value="SUH36095.1"/>
    <property type="molecule type" value="Genomic_DNA"/>
</dbReference>
<organism evidence="1 2">
    <name type="scientific">Salmonella enterica I</name>
    <dbReference type="NCBI Taxonomy" id="59201"/>
    <lineage>
        <taxon>Bacteria</taxon>
        <taxon>Pseudomonadati</taxon>
        <taxon>Pseudomonadota</taxon>
        <taxon>Gammaproteobacteria</taxon>
        <taxon>Enterobacterales</taxon>
        <taxon>Enterobacteriaceae</taxon>
        <taxon>Salmonella</taxon>
    </lineage>
</organism>
<reference evidence="1 2" key="1">
    <citation type="submission" date="2018-06" db="EMBL/GenBank/DDBJ databases">
        <authorList>
            <consortium name="Pathogen Informatics"/>
            <person name="Doyle S."/>
        </authorList>
    </citation>
    <scope>NUCLEOTIDE SEQUENCE [LARGE SCALE GENOMIC DNA]</scope>
    <source>
        <strain evidence="1 2">NCTC8261</strain>
    </source>
</reference>